<proteinExistence type="predicted"/>
<protein>
    <submittedName>
        <fullName evidence="1">Helix-turn-helix domain-containing protein</fullName>
    </submittedName>
</protein>
<keyword evidence="2" id="KW-1185">Reference proteome</keyword>
<dbReference type="EMBL" id="CP104973">
    <property type="protein sequence ID" value="UXN61561.1"/>
    <property type="molecule type" value="Genomic_DNA"/>
</dbReference>
<reference evidence="1" key="1">
    <citation type="submission" date="2022-09" db="EMBL/GenBank/DDBJ databases">
        <title>Interaction between co-microsymbionts with complementary sets of symbiotic genes in legume-rhizobium systems.</title>
        <authorList>
            <person name="Safronova V."/>
            <person name="Sazanova A."/>
            <person name="Afonin A."/>
            <person name="Chirak E."/>
        </authorList>
    </citation>
    <scope>NUCLEOTIDE SEQUENCE</scope>
    <source>
        <strain evidence="1">A18/3m</strain>
    </source>
</reference>
<sequence>MKNVAKRAEYDFIEAEENALMDFQFAILDAMKSKGITQARLAELLGVTRARVSQLLSSEANPTIKLVGRALHVLDIKADYQSKLVKYGRRHTDRENRVVEATADRGFAIMACQAREAYRAWGAQETYANENYADDLILEAA</sequence>
<evidence type="ECO:0000313" key="1">
    <source>
        <dbReference type="EMBL" id="UXN61561.1"/>
    </source>
</evidence>
<name>A0ACD4D6Y4_9HYPH</name>
<dbReference type="Proteomes" id="UP001061991">
    <property type="component" value="Chromosome"/>
</dbReference>
<organism evidence="1 2">
    <name type="scientific">Phyllobacterium zundukense</name>
    <dbReference type="NCBI Taxonomy" id="1867719"/>
    <lineage>
        <taxon>Bacteria</taxon>
        <taxon>Pseudomonadati</taxon>
        <taxon>Pseudomonadota</taxon>
        <taxon>Alphaproteobacteria</taxon>
        <taxon>Hyphomicrobiales</taxon>
        <taxon>Phyllobacteriaceae</taxon>
        <taxon>Phyllobacterium</taxon>
    </lineage>
</organism>
<gene>
    <name evidence="1" type="ORF">N8E88_16000</name>
</gene>
<accession>A0ACD4D6Y4</accession>
<evidence type="ECO:0000313" key="2">
    <source>
        <dbReference type="Proteomes" id="UP001061991"/>
    </source>
</evidence>